<comment type="caution">
    <text evidence="2">The sequence shown here is derived from an EMBL/GenBank/DDBJ whole genome shotgun (WGS) entry which is preliminary data.</text>
</comment>
<dbReference type="AlphaFoldDB" id="A0ABD1CIW2"/>
<keyword evidence="1" id="KW-1133">Transmembrane helix</keyword>
<dbReference type="EMBL" id="JBEHCU010011754">
    <property type="protein sequence ID" value="KAL1376334.1"/>
    <property type="molecule type" value="Genomic_DNA"/>
</dbReference>
<keyword evidence="1" id="KW-0812">Transmembrane</keyword>
<accession>A0ABD1CIW2</accession>
<gene>
    <name evidence="2" type="ORF">pipiens_000641</name>
</gene>
<organism evidence="2 3">
    <name type="scientific">Culex pipiens pipiens</name>
    <name type="common">Northern house mosquito</name>
    <dbReference type="NCBI Taxonomy" id="38569"/>
    <lineage>
        <taxon>Eukaryota</taxon>
        <taxon>Metazoa</taxon>
        <taxon>Ecdysozoa</taxon>
        <taxon>Arthropoda</taxon>
        <taxon>Hexapoda</taxon>
        <taxon>Insecta</taxon>
        <taxon>Pterygota</taxon>
        <taxon>Neoptera</taxon>
        <taxon>Endopterygota</taxon>
        <taxon>Diptera</taxon>
        <taxon>Nematocera</taxon>
        <taxon>Culicoidea</taxon>
        <taxon>Culicidae</taxon>
        <taxon>Culicinae</taxon>
        <taxon>Culicini</taxon>
        <taxon>Culex</taxon>
        <taxon>Culex</taxon>
    </lineage>
</organism>
<evidence type="ECO:0000313" key="3">
    <source>
        <dbReference type="Proteomes" id="UP001562425"/>
    </source>
</evidence>
<sequence>MILPFRLSNRFVVRMFIDQVINTRNPTPFQESQNLIKSGLNWVWSCGCSWTLVSLISFFMFGVTWRRSLQRYEE</sequence>
<name>A0ABD1CIW2_CULPP</name>
<feature type="transmembrane region" description="Helical" evidence="1">
    <location>
        <begin position="42"/>
        <end position="65"/>
    </location>
</feature>
<keyword evidence="1" id="KW-0472">Membrane</keyword>
<protein>
    <submittedName>
        <fullName evidence="2">Uncharacterized protein</fullName>
    </submittedName>
</protein>
<dbReference type="Proteomes" id="UP001562425">
    <property type="component" value="Unassembled WGS sequence"/>
</dbReference>
<keyword evidence="3" id="KW-1185">Reference proteome</keyword>
<reference evidence="2 3" key="1">
    <citation type="submission" date="2024-05" db="EMBL/GenBank/DDBJ databases">
        <title>Culex pipiens pipiens assembly and annotation.</title>
        <authorList>
            <person name="Alout H."/>
            <person name="Durand T."/>
        </authorList>
    </citation>
    <scope>NUCLEOTIDE SEQUENCE [LARGE SCALE GENOMIC DNA]</scope>
    <source>
        <strain evidence="2">HA-2024</strain>
        <tissue evidence="2">Whole body</tissue>
    </source>
</reference>
<feature type="non-terminal residue" evidence="2">
    <location>
        <position position="74"/>
    </location>
</feature>
<evidence type="ECO:0000313" key="2">
    <source>
        <dbReference type="EMBL" id="KAL1376334.1"/>
    </source>
</evidence>
<evidence type="ECO:0000256" key="1">
    <source>
        <dbReference type="SAM" id="Phobius"/>
    </source>
</evidence>
<proteinExistence type="predicted"/>